<keyword evidence="4 9" id="KW-0479">Metal-binding</keyword>
<evidence type="ECO:0000256" key="2">
    <source>
        <dbReference type="ARBA" id="ARBA00009959"/>
    </source>
</evidence>
<evidence type="ECO:0000256" key="5">
    <source>
        <dbReference type="ARBA" id="ARBA00022759"/>
    </source>
</evidence>
<name>A0AAE4BVJ5_9BACT</name>
<dbReference type="RefSeq" id="WP_309943159.1">
    <property type="nucleotide sequence ID" value="NZ_AP025311.1"/>
</dbReference>
<comment type="caution">
    <text evidence="10">The sequence shown here is derived from an EMBL/GenBank/DDBJ whole genome shotgun (WGS) entry which is preliminary data.</text>
</comment>
<dbReference type="GO" id="GO:0016787">
    <property type="term" value="F:hydrolase activity"/>
    <property type="evidence" value="ECO:0007669"/>
    <property type="project" value="UniProtKB-KW"/>
</dbReference>
<reference evidence="10" key="1">
    <citation type="submission" date="2023-07" db="EMBL/GenBank/DDBJ databases">
        <title>Genomic Encyclopedia of Type Strains, Phase IV (KMG-IV): sequencing the most valuable type-strain genomes for metagenomic binning, comparative biology and taxonomic classification.</title>
        <authorList>
            <person name="Goeker M."/>
        </authorList>
    </citation>
    <scope>NUCLEOTIDE SEQUENCE</scope>
    <source>
        <strain evidence="10">DSM 26174</strain>
    </source>
</reference>
<keyword evidence="5 9" id="KW-0255">Endonuclease</keyword>
<dbReference type="PANTHER" id="PTHR34405:SF1">
    <property type="entry name" value="CRISPR-ASSOCIATED ENDORIBONUCLEASE CAS2"/>
    <property type="match status" value="1"/>
</dbReference>
<dbReference type="AlphaFoldDB" id="A0AAE4BVJ5"/>
<feature type="binding site" evidence="9">
    <location>
        <position position="8"/>
    </location>
    <ligand>
        <name>Mg(2+)</name>
        <dbReference type="ChEBI" id="CHEBI:18420"/>
        <note>catalytic</note>
    </ligand>
</feature>
<keyword evidence="6 9" id="KW-0378">Hydrolase</keyword>
<comment type="subunit">
    <text evidence="9">Homodimer, forms a heterotetramer with a Cas1 homodimer.</text>
</comment>
<evidence type="ECO:0000256" key="1">
    <source>
        <dbReference type="ARBA" id="ARBA00001946"/>
    </source>
</evidence>
<keyword evidence="3 9" id="KW-0540">Nuclease</keyword>
<dbReference type="GO" id="GO:0043571">
    <property type="term" value="P:maintenance of CRISPR repeat elements"/>
    <property type="evidence" value="ECO:0007669"/>
    <property type="project" value="UniProtKB-UniRule"/>
</dbReference>
<gene>
    <name evidence="9" type="primary">cas2</name>
    <name evidence="10" type="ORF">HNQ88_005034</name>
</gene>
<dbReference type="SUPFAM" id="SSF143430">
    <property type="entry name" value="TTP0101/SSO1404-like"/>
    <property type="match status" value="1"/>
</dbReference>
<protein>
    <recommendedName>
        <fullName evidence="9">CRISPR-associated endoribonuclease Cas2</fullName>
        <ecNumber evidence="9">3.1.-.-</ecNumber>
    </recommendedName>
</protein>
<dbReference type="HAMAP" id="MF_01471">
    <property type="entry name" value="Cas2"/>
    <property type="match status" value="1"/>
</dbReference>
<dbReference type="EC" id="3.1.-.-" evidence="9"/>
<proteinExistence type="inferred from homology"/>
<evidence type="ECO:0000256" key="4">
    <source>
        <dbReference type="ARBA" id="ARBA00022723"/>
    </source>
</evidence>
<dbReference type="CDD" id="cd09725">
    <property type="entry name" value="Cas2_I_II_III"/>
    <property type="match status" value="1"/>
</dbReference>
<comment type="function">
    <text evidence="9">CRISPR (clustered regularly interspaced short palindromic repeat), is an adaptive immune system that provides protection against mobile genetic elements (viruses, transposable elements and conjugative plasmids). CRISPR clusters contain sequences complementary to antecedent mobile elements and target invading nucleic acids. CRISPR clusters are transcribed and processed into CRISPR RNA (crRNA). Functions as a ssRNA-specific endoribonuclease. Involved in the integration of spacer DNA into the CRISPR cassette.</text>
</comment>
<dbReference type="PANTHER" id="PTHR34405">
    <property type="entry name" value="CRISPR-ASSOCIATED ENDORIBONUCLEASE CAS2"/>
    <property type="match status" value="1"/>
</dbReference>
<evidence type="ECO:0000256" key="3">
    <source>
        <dbReference type="ARBA" id="ARBA00022722"/>
    </source>
</evidence>
<dbReference type="Proteomes" id="UP001185092">
    <property type="component" value="Unassembled WGS sequence"/>
</dbReference>
<dbReference type="GO" id="GO:0046872">
    <property type="term" value="F:metal ion binding"/>
    <property type="evidence" value="ECO:0007669"/>
    <property type="project" value="UniProtKB-UniRule"/>
</dbReference>
<evidence type="ECO:0000256" key="6">
    <source>
        <dbReference type="ARBA" id="ARBA00022801"/>
    </source>
</evidence>
<dbReference type="GO" id="GO:0051607">
    <property type="term" value="P:defense response to virus"/>
    <property type="evidence" value="ECO:0007669"/>
    <property type="project" value="UniProtKB-UniRule"/>
</dbReference>
<dbReference type="Pfam" id="PF09827">
    <property type="entry name" value="CRISPR_Cas2"/>
    <property type="match status" value="1"/>
</dbReference>
<dbReference type="EMBL" id="JAVDQD010000014">
    <property type="protein sequence ID" value="MDR6241947.1"/>
    <property type="molecule type" value="Genomic_DNA"/>
</dbReference>
<keyword evidence="8 9" id="KW-0051">Antiviral defense</keyword>
<dbReference type="NCBIfam" id="TIGR01573">
    <property type="entry name" value="cas2"/>
    <property type="match status" value="1"/>
</dbReference>
<evidence type="ECO:0000256" key="7">
    <source>
        <dbReference type="ARBA" id="ARBA00022842"/>
    </source>
</evidence>
<keyword evidence="7 9" id="KW-0460">Magnesium</keyword>
<evidence type="ECO:0000256" key="8">
    <source>
        <dbReference type="ARBA" id="ARBA00023118"/>
    </source>
</evidence>
<keyword evidence="11" id="KW-1185">Reference proteome</keyword>
<organism evidence="10 11">
    <name type="scientific">Aureibacter tunicatorum</name>
    <dbReference type="NCBI Taxonomy" id="866807"/>
    <lineage>
        <taxon>Bacteria</taxon>
        <taxon>Pseudomonadati</taxon>
        <taxon>Bacteroidota</taxon>
        <taxon>Cytophagia</taxon>
        <taxon>Cytophagales</taxon>
        <taxon>Persicobacteraceae</taxon>
        <taxon>Aureibacter</taxon>
    </lineage>
</organism>
<sequence>MYVLLIYDIGVKRVSRMLKLCRGYLNWVQNSSFEGELSEVKLKELKSKAKKIMNEDEDSLLIYTSRDSRWLNRETIGVEKMPIDEFL</sequence>
<dbReference type="InterPro" id="IPR019199">
    <property type="entry name" value="Virulence_VapD/CRISPR_Cas2"/>
</dbReference>
<comment type="cofactor">
    <cofactor evidence="1 9">
        <name>Mg(2+)</name>
        <dbReference type="ChEBI" id="CHEBI:18420"/>
    </cofactor>
</comment>
<dbReference type="Gene3D" id="3.30.70.240">
    <property type="match status" value="1"/>
</dbReference>
<comment type="similarity">
    <text evidence="2 9">Belongs to the CRISPR-associated endoribonuclease Cas2 protein family.</text>
</comment>
<evidence type="ECO:0000313" key="10">
    <source>
        <dbReference type="EMBL" id="MDR6241947.1"/>
    </source>
</evidence>
<evidence type="ECO:0000313" key="11">
    <source>
        <dbReference type="Proteomes" id="UP001185092"/>
    </source>
</evidence>
<accession>A0AAE4BVJ5</accession>
<dbReference type="GO" id="GO:0004521">
    <property type="term" value="F:RNA endonuclease activity"/>
    <property type="evidence" value="ECO:0007669"/>
    <property type="project" value="InterPro"/>
</dbReference>
<dbReference type="InterPro" id="IPR021127">
    <property type="entry name" value="CRISPR_associated_Cas2"/>
</dbReference>
<evidence type="ECO:0000256" key="9">
    <source>
        <dbReference type="HAMAP-Rule" id="MF_01471"/>
    </source>
</evidence>